<proteinExistence type="predicted"/>
<reference evidence="1 2" key="1">
    <citation type="submission" date="2019-11" db="EMBL/GenBank/DDBJ databases">
        <title>Whole genome sequence of Oryza granulata.</title>
        <authorList>
            <person name="Li W."/>
        </authorList>
    </citation>
    <scope>NUCLEOTIDE SEQUENCE [LARGE SCALE GENOMIC DNA]</scope>
    <source>
        <strain evidence="2">cv. Menghai</strain>
        <tissue evidence="1">Leaf</tissue>
    </source>
</reference>
<gene>
    <name evidence="1" type="ORF">E2562_005008</name>
</gene>
<evidence type="ECO:0000313" key="1">
    <source>
        <dbReference type="EMBL" id="KAF0895021.1"/>
    </source>
</evidence>
<keyword evidence="2" id="KW-1185">Reference proteome</keyword>
<organism evidence="1 2">
    <name type="scientific">Oryza meyeriana var. granulata</name>
    <dbReference type="NCBI Taxonomy" id="110450"/>
    <lineage>
        <taxon>Eukaryota</taxon>
        <taxon>Viridiplantae</taxon>
        <taxon>Streptophyta</taxon>
        <taxon>Embryophyta</taxon>
        <taxon>Tracheophyta</taxon>
        <taxon>Spermatophyta</taxon>
        <taxon>Magnoliopsida</taxon>
        <taxon>Liliopsida</taxon>
        <taxon>Poales</taxon>
        <taxon>Poaceae</taxon>
        <taxon>BOP clade</taxon>
        <taxon>Oryzoideae</taxon>
        <taxon>Oryzeae</taxon>
        <taxon>Oryzinae</taxon>
        <taxon>Oryza</taxon>
        <taxon>Oryza meyeriana</taxon>
    </lineage>
</organism>
<evidence type="ECO:0000313" key="2">
    <source>
        <dbReference type="Proteomes" id="UP000479710"/>
    </source>
</evidence>
<comment type="caution">
    <text evidence="1">The sequence shown here is derived from an EMBL/GenBank/DDBJ whole genome shotgun (WGS) entry which is preliminary data.</text>
</comment>
<protein>
    <submittedName>
        <fullName evidence="1">Uncharacterized protein</fullName>
    </submittedName>
</protein>
<dbReference type="Proteomes" id="UP000479710">
    <property type="component" value="Unassembled WGS sequence"/>
</dbReference>
<dbReference type="EMBL" id="SPHZ02000010">
    <property type="protein sequence ID" value="KAF0895021.1"/>
    <property type="molecule type" value="Genomic_DNA"/>
</dbReference>
<dbReference type="AlphaFoldDB" id="A0A6G1C4R1"/>
<name>A0A6G1C4R1_9ORYZ</name>
<sequence>MGVCTYTGTRRCEARSPVASNMLDSCTLVQAKTDSRTPVQVKTSVGAQNKNTMTIAIATTEQQRFPFSFIIFTLQEL</sequence>
<accession>A0A6G1C4R1</accession>